<evidence type="ECO:0000256" key="7">
    <source>
        <dbReference type="SAM" id="Phobius"/>
    </source>
</evidence>
<proteinExistence type="predicted"/>
<dbReference type="Proteomes" id="UP000698800">
    <property type="component" value="Unassembled WGS sequence"/>
</dbReference>
<dbReference type="Gene3D" id="2.60.40.420">
    <property type="entry name" value="Cupredoxins - blue copper proteins"/>
    <property type="match status" value="1"/>
</dbReference>
<dbReference type="EMBL" id="JAGHQL010000209">
    <property type="protein sequence ID" value="KAH0536386.1"/>
    <property type="molecule type" value="Genomic_DNA"/>
</dbReference>
<organism evidence="10 11">
    <name type="scientific">Glutinoglossum americanum</name>
    <dbReference type="NCBI Taxonomy" id="1670608"/>
    <lineage>
        <taxon>Eukaryota</taxon>
        <taxon>Fungi</taxon>
        <taxon>Dikarya</taxon>
        <taxon>Ascomycota</taxon>
        <taxon>Pezizomycotina</taxon>
        <taxon>Geoglossomycetes</taxon>
        <taxon>Geoglossales</taxon>
        <taxon>Geoglossaceae</taxon>
        <taxon>Glutinoglossum</taxon>
    </lineage>
</organism>
<dbReference type="InterPro" id="IPR006593">
    <property type="entry name" value="Cyt_b561/ferric_Rdtase_TM"/>
</dbReference>
<dbReference type="PANTHER" id="PTHR47797">
    <property type="entry name" value="DEHYDROGENASE, PUTATIVE (AFU_ORTHOLOGUE AFUA_8G05805)-RELATED"/>
    <property type="match status" value="1"/>
</dbReference>
<accession>A0A9P8I0W9</accession>
<dbReference type="OrthoDB" id="19261at2759"/>
<keyword evidence="6 7" id="KW-0472">Membrane</keyword>
<dbReference type="PROSITE" id="PS50939">
    <property type="entry name" value="CYTOCHROME_B561"/>
    <property type="match status" value="1"/>
</dbReference>
<feature type="transmembrane region" description="Helical" evidence="7">
    <location>
        <begin position="279"/>
        <end position="300"/>
    </location>
</feature>
<protein>
    <recommendedName>
        <fullName evidence="9">Cytochrome b561 domain-containing protein</fullName>
    </recommendedName>
</protein>
<evidence type="ECO:0000313" key="11">
    <source>
        <dbReference type="Proteomes" id="UP000698800"/>
    </source>
</evidence>
<feature type="domain" description="Cytochrome b561" evidence="9">
    <location>
        <begin position="101"/>
        <end position="305"/>
    </location>
</feature>
<evidence type="ECO:0000256" key="1">
    <source>
        <dbReference type="ARBA" id="ARBA00004370"/>
    </source>
</evidence>
<dbReference type="AlphaFoldDB" id="A0A9P8I0W9"/>
<dbReference type="Pfam" id="PF03188">
    <property type="entry name" value="Cytochrom_B561"/>
    <property type="match status" value="1"/>
</dbReference>
<evidence type="ECO:0000256" key="5">
    <source>
        <dbReference type="ARBA" id="ARBA00022989"/>
    </source>
</evidence>
<dbReference type="SUPFAM" id="SSF49503">
    <property type="entry name" value="Cupredoxins"/>
    <property type="match status" value="1"/>
</dbReference>
<comment type="subcellular location">
    <subcellularLocation>
        <location evidence="1">Membrane</location>
    </subcellularLocation>
</comment>
<keyword evidence="2" id="KW-0813">Transport</keyword>
<keyword evidence="11" id="KW-1185">Reference proteome</keyword>
<dbReference type="GO" id="GO:0016020">
    <property type="term" value="C:membrane"/>
    <property type="evidence" value="ECO:0007669"/>
    <property type="project" value="UniProtKB-SubCell"/>
</dbReference>
<evidence type="ECO:0000256" key="8">
    <source>
        <dbReference type="SAM" id="SignalP"/>
    </source>
</evidence>
<feature type="transmembrane region" description="Helical" evidence="7">
    <location>
        <begin position="179"/>
        <end position="196"/>
    </location>
</feature>
<name>A0A9P8I0W9_9PEZI</name>
<dbReference type="InterPro" id="IPR008972">
    <property type="entry name" value="Cupredoxin"/>
</dbReference>
<feature type="transmembrane region" description="Helical" evidence="7">
    <location>
        <begin position="108"/>
        <end position="129"/>
    </location>
</feature>
<keyword evidence="8" id="KW-0732">Signal</keyword>
<dbReference type="PANTHER" id="PTHR47797:SF1">
    <property type="entry name" value="CYTOCHROME B561 DOMAIN-CONTAINING PROTEIN-RELATED"/>
    <property type="match status" value="1"/>
</dbReference>
<evidence type="ECO:0000256" key="2">
    <source>
        <dbReference type="ARBA" id="ARBA00022448"/>
    </source>
</evidence>
<sequence>MLLVASALTSSLFAAGVVGKTISVDVGKDGLVYDPDTIVAAVGDQVQFAFYPLSQVFAVDINDTNPVWLYCAQVGHCQAGMVAVINPPSGGDTLAAFKANAKNAMGGAVPGGVTGGSFVAPGSVAITYSGPSPQKLRAVRIAHCVLMTLSFLVLLPLGALSTRVFNFPSLAVSHATAQLASLTLVLPGFALGIYFLKTTHQSYGSQPHFILGTTVVAMLLLQPIFGFIHHSLFQKLGRKTFASYLHIWWGRVIFILALTNGALGLKLANSMFGDQKQAIIPYSVVAGIVGVLYIAVLVQVEMKGKT</sequence>
<keyword evidence="5 7" id="KW-1133">Transmembrane helix</keyword>
<gene>
    <name evidence="10" type="ORF">FGG08_006736</name>
</gene>
<evidence type="ECO:0000256" key="3">
    <source>
        <dbReference type="ARBA" id="ARBA00022692"/>
    </source>
</evidence>
<feature type="transmembrane region" description="Helical" evidence="7">
    <location>
        <begin position="141"/>
        <end position="159"/>
    </location>
</feature>
<feature type="transmembrane region" description="Helical" evidence="7">
    <location>
        <begin position="208"/>
        <end position="228"/>
    </location>
</feature>
<feature type="transmembrane region" description="Helical" evidence="7">
    <location>
        <begin position="248"/>
        <end position="267"/>
    </location>
</feature>
<dbReference type="SMART" id="SM00665">
    <property type="entry name" value="B561"/>
    <property type="match status" value="1"/>
</dbReference>
<feature type="signal peptide" evidence="8">
    <location>
        <begin position="1"/>
        <end position="19"/>
    </location>
</feature>
<reference evidence="10" key="1">
    <citation type="submission" date="2021-03" db="EMBL/GenBank/DDBJ databases">
        <title>Comparative genomics and phylogenomic investigation of the class Geoglossomycetes provide insights into ecological specialization and systematics.</title>
        <authorList>
            <person name="Melie T."/>
            <person name="Pirro S."/>
            <person name="Miller A.N."/>
            <person name="Quandt A."/>
        </authorList>
    </citation>
    <scope>NUCLEOTIDE SEQUENCE</scope>
    <source>
        <strain evidence="10">GBOQ0MN5Z8</strain>
    </source>
</reference>
<evidence type="ECO:0000259" key="9">
    <source>
        <dbReference type="PROSITE" id="PS50939"/>
    </source>
</evidence>
<dbReference type="CDD" id="cd08760">
    <property type="entry name" value="Cyt_b561_FRRS1_like"/>
    <property type="match status" value="1"/>
</dbReference>
<dbReference type="Gene3D" id="1.20.120.1770">
    <property type="match status" value="1"/>
</dbReference>
<keyword evidence="3 7" id="KW-0812">Transmembrane</keyword>
<evidence type="ECO:0000256" key="6">
    <source>
        <dbReference type="ARBA" id="ARBA00023136"/>
    </source>
</evidence>
<keyword evidence="4" id="KW-0249">Electron transport</keyword>
<evidence type="ECO:0000313" key="10">
    <source>
        <dbReference type="EMBL" id="KAH0536386.1"/>
    </source>
</evidence>
<feature type="chain" id="PRO_5040245837" description="Cytochrome b561 domain-containing protein" evidence="8">
    <location>
        <begin position="20"/>
        <end position="306"/>
    </location>
</feature>
<evidence type="ECO:0000256" key="4">
    <source>
        <dbReference type="ARBA" id="ARBA00022982"/>
    </source>
</evidence>
<comment type="caution">
    <text evidence="10">The sequence shown here is derived from an EMBL/GenBank/DDBJ whole genome shotgun (WGS) entry which is preliminary data.</text>
</comment>